<protein>
    <submittedName>
        <fullName evidence="1">UPF0565 protein C2orf69 like protein</fullName>
    </submittedName>
</protein>
<proteinExistence type="predicted"/>
<dbReference type="EMBL" id="KQ976467">
    <property type="protein sequence ID" value="KYM84193.1"/>
    <property type="molecule type" value="Genomic_DNA"/>
</dbReference>
<keyword evidence="2" id="KW-1185">Reference proteome</keyword>
<reference evidence="1 2" key="1">
    <citation type="submission" date="2015-09" db="EMBL/GenBank/DDBJ databases">
        <title>Atta colombica WGS genome.</title>
        <authorList>
            <person name="Nygaard S."/>
            <person name="Hu H."/>
            <person name="Boomsma J."/>
            <person name="Zhang G."/>
        </authorList>
    </citation>
    <scope>NUCLEOTIDE SEQUENCE [LARGE SCALE GENOMIC DNA]</scope>
    <source>
        <strain evidence="1">Treedump-2</strain>
        <tissue evidence="1">Whole body</tissue>
    </source>
</reference>
<evidence type="ECO:0000313" key="1">
    <source>
        <dbReference type="EMBL" id="KYM84193.1"/>
    </source>
</evidence>
<accession>A0A195BIQ6</accession>
<dbReference type="AlphaFoldDB" id="A0A195BIQ6"/>
<evidence type="ECO:0000313" key="2">
    <source>
        <dbReference type="Proteomes" id="UP000078540"/>
    </source>
</evidence>
<gene>
    <name evidence="1" type="ORF">ALC53_05570</name>
</gene>
<dbReference type="PANTHER" id="PTHR31296">
    <property type="entry name" value="UPF0565 PROTEIN C2ORF69"/>
    <property type="match status" value="1"/>
</dbReference>
<sequence length="329" mass="38176">MRGFERAQWVPRDWRASRTIADFTTSPLVPIQRGVLNESGPTQHNELQTSDKRGEARTMSLFIVRAADTRSNQSNVRYREINIKDIQKNMEKHSDSKKYAKWSLENTATVLSKQFPGSHVFVIRPSRMTISKHAVFSCFDNFVSGDTYGTPTFCPMYNALRHLKDLITCCLEHVKTLKIGEDTDIYNIEVTNLSLMGFSKGCAVLNQFLYEFHHYDNDLNNDPNINNFIKLIKDMWWLDGGHNGPKNTWITNEDILRSFAKLRINTHIHVTPYQMQDKHRPWIQMEEKSFNDTLQRMGVSVQQTLHFGDKARSLSSHFNVLTDIRSNMQ</sequence>
<name>A0A195BIQ6_9HYME</name>
<dbReference type="PANTHER" id="PTHR31296:SF1">
    <property type="entry name" value="MITOCHONDRIAL PROTEIN C2ORF69"/>
    <property type="match status" value="1"/>
</dbReference>
<dbReference type="GO" id="GO:0005739">
    <property type="term" value="C:mitochondrion"/>
    <property type="evidence" value="ECO:0007669"/>
    <property type="project" value="TreeGrafter"/>
</dbReference>
<dbReference type="Proteomes" id="UP000078540">
    <property type="component" value="Unassembled WGS sequence"/>
</dbReference>
<organism evidence="1 2">
    <name type="scientific">Atta colombica</name>
    <dbReference type="NCBI Taxonomy" id="520822"/>
    <lineage>
        <taxon>Eukaryota</taxon>
        <taxon>Metazoa</taxon>
        <taxon>Ecdysozoa</taxon>
        <taxon>Arthropoda</taxon>
        <taxon>Hexapoda</taxon>
        <taxon>Insecta</taxon>
        <taxon>Pterygota</taxon>
        <taxon>Neoptera</taxon>
        <taxon>Endopterygota</taxon>
        <taxon>Hymenoptera</taxon>
        <taxon>Apocrita</taxon>
        <taxon>Aculeata</taxon>
        <taxon>Formicoidea</taxon>
        <taxon>Formicidae</taxon>
        <taxon>Myrmicinae</taxon>
        <taxon>Atta</taxon>
    </lineage>
</organism>
<dbReference type="InterPro" id="IPR018881">
    <property type="entry name" value="C2orf69_mit"/>
</dbReference>
<dbReference type="Pfam" id="PF10561">
    <property type="entry name" value="C2orf69"/>
    <property type="match status" value="2"/>
</dbReference>